<gene>
    <name evidence="4" type="ORF">EHJ13_08070</name>
</gene>
<dbReference type="InterPro" id="IPR036365">
    <property type="entry name" value="PGBD-like_sf"/>
</dbReference>
<comment type="caution">
    <text evidence="4">The sequence shown here is derived from an EMBL/GenBank/DDBJ whole genome shotgun (WGS) entry which is preliminary data.</text>
</comment>
<dbReference type="Pfam" id="PF01471">
    <property type="entry name" value="PG_binding_1"/>
    <property type="match status" value="1"/>
</dbReference>
<keyword evidence="2" id="KW-0081">Bacteriolytic enzyme</keyword>
<sequence>MRHHHKPRIFRLTDSVGACGTNNREDVAKIQKSIIEAGYSRNTGRNIKSDGKCSADTIEAIRWYQRLLNISVTGLVNPTDIWFLEAMENASSLRRNHTSNGILLVREGQLTFDYEGVDYITAVDPFRQPTRMPCFSRILHHPAISSGVTIGRGYDMKKRSAGEILFMLRQAGIEEYKSQICAKASFLSGKKASSFIELYGPLVGEITHQQQIRLFEFSYKEKKDYAKNIYERSAADIKNALRWEQIELKIRDVFVDTIYQGNNTAKEMAIIIAKDQSRNGIINYLRNDIYQKKDSQRLALRLRYLQ</sequence>
<proteinExistence type="predicted"/>
<dbReference type="GO" id="GO:0003796">
    <property type="term" value="F:lysozyme activity"/>
    <property type="evidence" value="ECO:0007669"/>
    <property type="project" value="InterPro"/>
</dbReference>
<dbReference type="InterPro" id="IPR023347">
    <property type="entry name" value="Lysozyme_dom_sf"/>
</dbReference>
<evidence type="ECO:0000256" key="1">
    <source>
        <dbReference type="ARBA" id="ARBA00022529"/>
    </source>
</evidence>
<dbReference type="Gene3D" id="1.10.530.40">
    <property type="match status" value="1"/>
</dbReference>
<accession>A0A9Q4T1Y1</accession>
<reference evidence="4" key="1">
    <citation type="submission" date="2018-11" db="EMBL/GenBank/DDBJ databases">
        <title>Genomics analysis of Putative Virulence Factors on Adhesion and Cytotoxicity for Cronobacter spp.</title>
        <authorList>
            <person name="Cui J."/>
        </authorList>
    </citation>
    <scope>NUCLEOTIDE SEQUENCE</scope>
    <source>
        <strain evidence="4">SD69</strain>
    </source>
</reference>
<dbReference type="SUPFAM" id="SSF47090">
    <property type="entry name" value="PGBD-like"/>
    <property type="match status" value="1"/>
</dbReference>
<evidence type="ECO:0000259" key="3">
    <source>
        <dbReference type="Pfam" id="PF01471"/>
    </source>
</evidence>
<dbReference type="AlphaFoldDB" id="A0A9Q4T1Y1"/>
<dbReference type="InterPro" id="IPR002477">
    <property type="entry name" value="Peptidoglycan-bd-like"/>
</dbReference>
<name>A0A9Q4T1Y1_9ENTR</name>
<evidence type="ECO:0000256" key="2">
    <source>
        <dbReference type="ARBA" id="ARBA00022638"/>
    </source>
</evidence>
<dbReference type="EMBL" id="RPBY01000003">
    <property type="protein sequence ID" value="NCH87392.1"/>
    <property type="molecule type" value="Genomic_DNA"/>
</dbReference>
<feature type="domain" description="Peptidoglycan binding-like" evidence="3">
    <location>
        <begin position="24"/>
        <end position="78"/>
    </location>
</feature>
<dbReference type="Proteomes" id="UP000778262">
    <property type="component" value="Unassembled WGS sequence"/>
</dbReference>
<dbReference type="GO" id="GO:0042742">
    <property type="term" value="P:defense response to bacterium"/>
    <property type="evidence" value="ECO:0007669"/>
    <property type="project" value="UniProtKB-KW"/>
</dbReference>
<dbReference type="Gene3D" id="1.10.101.10">
    <property type="entry name" value="PGBD-like superfamily/PGBD"/>
    <property type="match status" value="1"/>
</dbReference>
<dbReference type="GO" id="GO:0031640">
    <property type="term" value="P:killing of cells of another organism"/>
    <property type="evidence" value="ECO:0007669"/>
    <property type="project" value="UniProtKB-KW"/>
</dbReference>
<keyword evidence="1" id="KW-0929">Antimicrobial</keyword>
<evidence type="ECO:0000313" key="4">
    <source>
        <dbReference type="EMBL" id="NCH87392.1"/>
    </source>
</evidence>
<evidence type="ECO:0000313" key="5">
    <source>
        <dbReference type="Proteomes" id="UP000778262"/>
    </source>
</evidence>
<dbReference type="InterPro" id="IPR036366">
    <property type="entry name" value="PGBDSf"/>
</dbReference>
<organism evidence="4 5">
    <name type="scientific">Cronobacter dublinensis</name>
    <dbReference type="NCBI Taxonomy" id="413497"/>
    <lineage>
        <taxon>Bacteria</taxon>
        <taxon>Pseudomonadati</taxon>
        <taxon>Pseudomonadota</taxon>
        <taxon>Gammaproteobacteria</taxon>
        <taxon>Enterobacterales</taxon>
        <taxon>Enterobacteriaceae</taxon>
        <taxon>Cronobacter</taxon>
    </lineage>
</organism>
<protein>
    <submittedName>
        <fullName evidence="4">Peptidoglycan-binding protein</fullName>
    </submittedName>
</protein>